<proteinExistence type="inferred from homology"/>
<reference evidence="12" key="2">
    <citation type="journal article" date="2021" name="PeerJ">
        <title>Extensive microbial diversity within the chicken gut microbiome revealed by metagenomics and culture.</title>
        <authorList>
            <person name="Gilroy R."/>
            <person name="Ravi A."/>
            <person name="Getino M."/>
            <person name="Pursley I."/>
            <person name="Horton D.L."/>
            <person name="Alikhan N.F."/>
            <person name="Baker D."/>
            <person name="Gharbi K."/>
            <person name="Hall N."/>
            <person name="Watson M."/>
            <person name="Adriaenssens E.M."/>
            <person name="Foster-Nyarko E."/>
            <person name="Jarju S."/>
            <person name="Secka A."/>
            <person name="Antonio M."/>
            <person name="Oren A."/>
            <person name="Chaudhuri R.R."/>
            <person name="La Ragione R."/>
            <person name="Hildebrand F."/>
            <person name="Pallen M.J."/>
        </authorList>
    </citation>
    <scope>NUCLEOTIDE SEQUENCE</scope>
    <source>
        <strain evidence="12">CHK33-4379</strain>
    </source>
</reference>
<comment type="caution">
    <text evidence="12">The sequence shown here is derived from an EMBL/GenBank/DDBJ whole genome shotgun (WGS) entry which is preliminary data.</text>
</comment>
<feature type="transmembrane region" description="Helical" evidence="9">
    <location>
        <begin position="373"/>
        <end position="395"/>
    </location>
</feature>
<feature type="transmembrane region" description="Helical" evidence="9">
    <location>
        <begin position="272"/>
        <end position="290"/>
    </location>
</feature>
<feature type="transmembrane region" description="Helical" evidence="9">
    <location>
        <begin position="297"/>
        <end position="318"/>
    </location>
</feature>
<evidence type="ECO:0000256" key="3">
    <source>
        <dbReference type="ARBA" id="ARBA00022475"/>
    </source>
</evidence>
<dbReference type="GO" id="GO:0015450">
    <property type="term" value="F:protein-transporting ATPase activity"/>
    <property type="evidence" value="ECO:0007669"/>
    <property type="project" value="InterPro"/>
</dbReference>
<dbReference type="Pfam" id="PF02355">
    <property type="entry name" value="SecD_SecF_C"/>
    <property type="match status" value="1"/>
</dbReference>
<dbReference type="Gene3D" id="3.30.70.3400">
    <property type="match status" value="1"/>
</dbReference>
<accession>A0A9D1GSE9</accession>
<dbReference type="HAMAP" id="MF_01463_B">
    <property type="entry name" value="SecD_B"/>
    <property type="match status" value="1"/>
</dbReference>
<evidence type="ECO:0000256" key="7">
    <source>
        <dbReference type="ARBA" id="ARBA00023010"/>
    </source>
</evidence>
<dbReference type="Pfam" id="PF22599">
    <property type="entry name" value="SecDF_P1_head"/>
    <property type="match status" value="1"/>
</dbReference>
<keyword evidence="6 9" id="KW-1133">Transmembrane helix</keyword>
<dbReference type="Gene3D" id="1.20.1640.10">
    <property type="entry name" value="Multidrug efflux transporter AcrB transmembrane domain"/>
    <property type="match status" value="1"/>
</dbReference>
<evidence type="ECO:0000256" key="6">
    <source>
        <dbReference type="ARBA" id="ARBA00022989"/>
    </source>
</evidence>
<dbReference type="GO" id="GO:0065002">
    <property type="term" value="P:intracellular protein transmembrane transport"/>
    <property type="evidence" value="ECO:0007669"/>
    <property type="project" value="UniProtKB-UniRule"/>
</dbReference>
<comment type="caution">
    <text evidence="9">Lacks conserved residue(s) required for the propagation of feature annotation.</text>
</comment>
<dbReference type="GO" id="GO:0005886">
    <property type="term" value="C:plasma membrane"/>
    <property type="evidence" value="ECO:0007669"/>
    <property type="project" value="UniProtKB-SubCell"/>
</dbReference>
<keyword evidence="8 9" id="KW-0472">Membrane</keyword>
<dbReference type="SUPFAM" id="SSF82866">
    <property type="entry name" value="Multidrug efflux transporter AcrB transmembrane domain"/>
    <property type="match status" value="1"/>
</dbReference>
<evidence type="ECO:0000256" key="1">
    <source>
        <dbReference type="ARBA" id="ARBA00004651"/>
    </source>
</evidence>
<keyword evidence="4 9" id="KW-0812">Transmembrane</keyword>
<feature type="domain" description="SecDF P1 head subdomain" evidence="11">
    <location>
        <begin position="148"/>
        <end position="250"/>
    </location>
</feature>
<feature type="transmembrane region" description="Helical" evidence="9">
    <location>
        <begin position="424"/>
        <end position="447"/>
    </location>
</feature>
<organism evidence="12 13">
    <name type="scientific">Candidatus Faeciplasma pullistercoris</name>
    <dbReference type="NCBI Taxonomy" id="2840800"/>
    <lineage>
        <taxon>Bacteria</taxon>
        <taxon>Bacillati</taxon>
        <taxon>Bacillota</taxon>
        <taxon>Clostridia</taxon>
        <taxon>Eubacteriales</taxon>
        <taxon>Oscillospiraceae</taxon>
        <taxon>Oscillospiraceae incertae sedis</taxon>
        <taxon>Candidatus Faeciplasma</taxon>
    </lineage>
</organism>
<reference evidence="12" key="1">
    <citation type="submission" date="2020-10" db="EMBL/GenBank/DDBJ databases">
        <authorList>
            <person name="Gilroy R."/>
        </authorList>
    </citation>
    <scope>NUCLEOTIDE SEQUENCE</scope>
    <source>
        <strain evidence="12">CHK33-4379</strain>
    </source>
</reference>
<dbReference type="GO" id="GO:0043952">
    <property type="term" value="P:protein transport by the Sec complex"/>
    <property type="evidence" value="ECO:0007669"/>
    <property type="project" value="UniProtKB-UniRule"/>
</dbReference>
<comment type="similarity">
    <text evidence="9">Belongs to the SecD/SecF family. SecD subfamily.</text>
</comment>
<keyword evidence="2 9" id="KW-0813">Transport</keyword>
<dbReference type="InterPro" id="IPR048634">
    <property type="entry name" value="SecD_SecF_C"/>
</dbReference>
<dbReference type="AlphaFoldDB" id="A0A9D1GSE9"/>
<evidence type="ECO:0000256" key="5">
    <source>
        <dbReference type="ARBA" id="ARBA00022927"/>
    </source>
</evidence>
<sequence>MRHIKKPVFFIVVVFIAVFAFLTFHGISTTYGDIETKIIKSTDDIRWGIDISGGVDVTFAPPEGVEATAEQMDAAQAALEMRLVNLGITDYELYVDYSNYDIIVRFPWQAGEEDFDPEAAVQELGEMAELTFREGYETDEYGLPTGVTAENIIVTGDQVVSAEAIAWEENGEYKFGVSLEFDEEGTAAFAEATQELAGTGGVISIWMDDTCISYPTVENAITDGRSQITGNFDYESAKDLADKISAGALPYKLETSNFRTISASMGTGARNAMLIAGVIAFVLVALYMIIVYRLPGVVSSIALVGQVVGTIACITGFFGNIPSFTLTIPGIAGIILAVGMGVDANVVTFERIKEELSKGKTLNSALELGYSRAWAAIFDGNITIVFVAVILMGAFGPPDSLFAKLMGFLYFVFPATIEGTIYSFGYTLLVGVILNFVFGVFASRLMLASLSRFKALRNLKLYGGAVNENE</sequence>
<evidence type="ECO:0000256" key="4">
    <source>
        <dbReference type="ARBA" id="ARBA00022692"/>
    </source>
</evidence>
<name>A0A9D1GSE9_9FIRM</name>
<evidence type="ECO:0000313" key="12">
    <source>
        <dbReference type="EMBL" id="HIT58454.1"/>
    </source>
</evidence>
<evidence type="ECO:0000256" key="9">
    <source>
        <dbReference type="HAMAP-Rule" id="MF_01463"/>
    </source>
</evidence>
<dbReference type="InterPro" id="IPR022813">
    <property type="entry name" value="SecD/SecF_arch_bac"/>
</dbReference>
<dbReference type="PANTHER" id="PTHR30081">
    <property type="entry name" value="PROTEIN-EXPORT MEMBRANE PROTEIN SEC"/>
    <property type="match status" value="1"/>
</dbReference>
<feature type="domain" description="Protein export membrane protein SecD/SecF C-terminal" evidence="10">
    <location>
        <begin position="252"/>
        <end position="393"/>
    </location>
</feature>
<dbReference type="NCBIfam" id="TIGR00916">
    <property type="entry name" value="2A0604s01"/>
    <property type="match status" value="1"/>
</dbReference>
<dbReference type="InterPro" id="IPR054384">
    <property type="entry name" value="SecDF_P1_head"/>
</dbReference>
<keyword evidence="3 9" id="KW-1003">Cell membrane</keyword>
<dbReference type="GO" id="GO:0006605">
    <property type="term" value="P:protein targeting"/>
    <property type="evidence" value="ECO:0007669"/>
    <property type="project" value="UniProtKB-UniRule"/>
</dbReference>
<dbReference type="InterPro" id="IPR005791">
    <property type="entry name" value="SecD"/>
</dbReference>
<protein>
    <recommendedName>
        <fullName evidence="9">Protein translocase subunit SecD</fullName>
    </recommendedName>
</protein>
<dbReference type="Gene3D" id="3.30.1360.200">
    <property type="match status" value="1"/>
</dbReference>
<dbReference type="EMBL" id="DVLL01000008">
    <property type="protein sequence ID" value="HIT58454.1"/>
    <property type="molecule type" value="Genomic_DNA"/>
</dbReference>
<comment type="subcellular location">
    <subcellularLocation>
        <location evidence="1 9">Cell membrane</location>
        <topology evidence="1 9">Multi-pass membrane protein</topology>
    </subcellularLocation>
</comment>
<dbReference type="Proteomes" id="UP000824136">
    <property type="component" value="Unassembled WGS sequence"/>
</dbReference>
<keyword evidence="5 9" id="KW-0653">Protein transport</keyword>
<comment type="function">
    <text evidence="9">Part of the Sec protein translocase complex. Interacts with the SecYEG preprotein conducting channel. SecDF uses the proton motive force (PMF) to complete protein translocation after the ATP-dependent function of SecA.</text>
</comment>
<evidence type="ECO:0000313" key="13">
    <source>
        <dbReference type="Proteomes" id="UP000824136"/>
    </source>
</evidence>
<dbReference type="PANTHER" id="PTHR30081:SF1">
    <property type="entry name" value="PROTEIN TRANSLOCASE SUBUNIT SECD"/>
    <property type="match status" value="1"/>
</dbReference>
<gene>
    <name evidence="9" type="primary">secD</name>
    <name evidence="12" type="ORF">IAC39_01850</name>
</gene>
<feature type="transmembrane region" description="Helical" evidence="9">
    <location>
        <begin position="330"/>
        <end position="352"/>
    </location>
</feature>
<keyword evidence="7 9" id="KW-0811">Translocation</keyword>
<evidence type="ECO:0000256" key="2">
    <source>
        <dbReference type="ARBA" id="ARBA00022448"/>
    </source>
</evidence>
<evidence type="ECO:0000259" key="11">
    <source>
        <dbReference type="Pfam" id="PF22599"/>
    </source>
</evidence>
<comment type="subunit">
    <text evidence="9">Forms a complex with SecF. Part of the essential Sec protein translocation apparatus which comprises SecA, SecYEG and auxiliary proteins SecDF. Other proteins may also be involved.</text>
</comment>
<evidence type="ECO:0000256" key="8">
    <source>
        <dbReference type="ARBA" id="ARBA00023136"/>
    </source>
</evidence>
<dbReference type="InterPro" id="IPR055344">
    <property type="entry name" value="SecD_SecF_C_bact"/>
</dbReference>
<evidence type="ECO:0000259" key="10">
    <source>
        <dbReference type="Pfam" id="PF02355"/>
    </source>
</evidence>